<protein>
    <submittedName>
        <fullName evidence="2">Uncharacterized protein</fullName>
    </submittedName>
</protein>
<feature type="compositionally biased region" description="Gly residues" evidence="1">
    <location>
        <begin position="1"/>
        <end position="18"/>
    </location>
</feature>
<feature type="region of interest" description="Disordered" evidence="1">
    <location>
        <begin position="1"/>
        <end position="34"/>
    </location>
</feature>
<reference evidence="2" key="1">
    <citation type="submission" date="2019-02" db="EMBL/GenBank/DDBJ databases">
        <authorList>
            <person name="Gruber-Vodicka R. H."/>
            <person name="Seah K. B. B."/>
        </authorList>
    </citation>
    <scope>NUCLEOTIDE SEQUENCE</scope>
    <source>
        <strain evidence="3">BECK_DK161</strain>
        <strain evidence="2">BECK_DK47</strain>
    </source>
</reference>
<evidence type="ECO:0000313" key="3">
    <source>
        <dbReference type="EMBL" id="VFJ62774.1"/>
    </source>
</evidence>
<evidence type="ECO:0000256" key="1">
    <source>
        <dbReference type="SAM" id="MobiDB-lite"/>
    </source>
</evidence>
<dbReference type="AlphaFoldDB" id="A0A450SNZ0"/>
<organism evidence="2">
    <name type="scientific">Candidatus Kentrum sp. DK</name>
    <dbReference type="NCBI Taxonomy" id="2126562"/>
    <lineage>
        <taxon>Bacteria</taxon>
        <taxon>Pseudomonadati</taxon>
        <taxon>Pseudomonadota</taxon>
        <taxon>Gammaproteobacteria</taxon>
        <taxon>Candidatus Kentrum</taxon>
    </lineage>
</organism>
<evidence type="ECO:0000313" key="2">
    <source>
        <dbReference type="EMBL" id="VFJ55623.1"/>
    </source>
</evidence>
<accession>A0A450SNZ0</accession>
<dbReference type="EMBL" id="CAADEX010000053">
    <property type="protein sequence ID" value="VFJ55623.1"/>
    <property type="molecule type" value="Genomic_DNA"/>
</dbReference>
<gene>
    <name evidence="2" type="ORF">BECKDK2373B_GA0170837_105323</name>
    <name evidence="3" type="ORF">BECKDK2373C_GA0170839_110013</name>
</gene>
<proteinExistence type="predicted"/>
<name>A0A450SNZ0_9GAMM</name>
<dbReference type="EMBL" id="CAADEY010000100">
    <property type="protein sequence ID" value="VFJ62774.1"/>
    <property type="molecule type" value="Genomic_DNA"/>
</dbReference>
<sequence>MIRRAGGAGRPPGGGGSGPKNYGQEGPYRGFGRGGFGRGRGMIGGIQRRVGLSPEQINALGIIQEIRRRNGISIYNSVLQSITRDPPVPNNPFIGYETLAQDFANTGIPLSEREYLLTMSYQGDWIDRLLFPGTNLNNEYPEGLPHITQQAYIQFLKNVRSRGQV</sequence>